<comment type="caution">
    <text evidence="1">The sequence shown here is derived from an EMBL/GenBank/DDBJ whole genome shotgun (WGS) entry which is preliminary data.</text>
</comment>
<dbReference type="EMBL" id="JAINUG010000225">
    <property type="protein sequence ID" value="KAJ8386604.1"/>
    <property type="molecule type" value="Genomic_DNA"/>
</dbReference>
<keyword evidence="2" id="KW-1185">Reference proteome</keyword>
<sequence>MEKENYIQTANEVKETVEKQIQGHCEAHHKQLSSLRDELDKEKLITKLQDLNQEILLEQEPLGLEHEKLKSTDQVKTRKLHKLTVMPDRTCGVEEEDDEGSTIAIVSLRLAYSPEWQAKLTSFHLLVWHYDLDLSMTNRTDLPTTSHSLGEPNTQHPA</sequence>
<protein>
    <submittedName>
        <fullName evidence="1">Uncharacterized protein</fullName>
    </submittedName>
</protein>
<gene>
    <name evidence="1" type="ORF">AAFF_G00168360</name>
</gene>
<reference evidence="1" key="1">
    <citation type="journal article" date="2023" name="Science">
        <title>Genome structures resolve the early diversification of teleost fishes.</title>
        <authorList>
            <person name="Parey E."/>
            <person name="Louis A."/>
            <person name="Montfort J."/>
            <person name="Bouchez O."/>
            <person name="Roques C."/>
            <person name="Iampietro C."/>
            <person name="Lluch J."/>
            <person name="Castinel A."/>
            <person name="Donnadieu C."/>
            <person name="Desvignes T."/>
            <person name="Floi Bucao C."/>
            <person name="Jouanno E."/>
            <person name="Wen M."/>
            <person name="Mejri S."/>
            <person name="Dirks R."/>
            <person name="Jansen H."/>
            <person name="Henkel C."/>
            <person name="Chen W.J."/>
            <person name="Zahm M."/>
            <person name="Cabau C."/>
            <person name="Klopp C."/>
            <person name="Thompson A.W."/>
            <person name="Robinson-Rechavi M."/>
            <person name="Braasch I."/>
            <person name="Lecointre G."/>
            <person name="Bobe J."/>
            <person name="Postlethwait J.H."/>
            <person name="Berthelot C."/>
            <person name="Roest Crollius H."/>
            <person name="Guiguen Y."/>
        </authorList>
    </citation>
    <scope>NUCLEOTIDE SEQUENCE</scope>
    <source>
        <strain evidence="1">NC1722</strain>
    </source>
</reference>
<accession>A0AAD7RLY3</accession>
<proteinExistence type="predicted"/>
<name>A0AAD7RLY3_9TELE</name>
<evidence type="ECO:0000313" key="2">
    <source>
        <dbReference type="Proteomes" id="UP001221898"/>
    </source>
</evidence>
<evidence type="ECO:0000313" key="1">
    <source>
        <dbReference type="EMBL" id="KAJ8386604.1"/>
    </source>
</evidence>
<dbReference type="AlphaFoldDB" id="A0AAD7RLY3"/>
<dbReference type="Proteomes" id="UP001221898">
    <property type="component" value="Unassembled WGS sequence"/>
</dbReference>
<organism evidence="1 2">
    <name type="scientific">Aldrovandia affinis</name>
    <dbReference type="NCBI Taxonomy" id="143900"/>
    <lineage>
        <taxon>Eukaryota</taxon>
        <taxon>Metazoa</taxon>
        <taxon>Chordata</taxon>
        <taxon>Craniata</taxon>
        <taxon>Vertebrata</taxon>
        <taxon>Euteleostomi</taxon>
        <taxon>Actinopterygii</taxon>
        <taxon>Neopterygii</taxon>
        <taxon>Teleostei</taxon>
        <taxon>Notacanthiformes</taxon>
        <taxon>Halosauridae</taxon>
        <taxon>Aldrovandia</taxon>
    </lineage>
</organism>